<evidence type="ECO:0000313" key="2">
    <source>
        <dbReference type="Proteomes" id="UP001162640"/>
    </source>
</evidence>
<reference evidence="2" key="1">
    <citation type="journal article" date="2023" name="Commun. Biol.">
        <title>Genome analysis of Parmales, the sister group of diatoms, reveals the evolutionary specialization of diatoms from phago-mixotrophs to photoautotrophs.</title>
        <authorList>
            <person name="Ban H."/>
            <person name="Sato S."/>
            <person name="Yoshikawa S."/>
            <person name="Yamada K."/>
            <person name="Nakamura Y."/>
            <person name="Ichinomiya M."/>
            <person name="Sato N."/>
            <person name="Blanc-Mathieu R."/>
            <person name="Endo H."/>
            <person name="Kuwata A."/>
            <person name="Ogata H."/>
        </authorList>
    </citation>
    <scope>NUCLEOTIDE SEQUENCE [LARGE SCALE GENOMIC DNA]</scope>
</reference>
<accession>A0A9W6ZCT7</accession>
<sequence length="103" mass="12026">MPRLSQVTHYFFRNSNYNWAPVASDVDNDAVTYYDEEAVNRKWGRSGTAKERRAMSKFKIGKCNYMTKYNPNMPNPCMHHHKIPKVFSEILVHKGENGNDVIM</sequence>
<organism evidence="1 2">
    <name type="scientific">Triparma laevis f. inornata</name>
    <dbReference type="NCBI Taxonomy" id="1714386"/>
    <lineage>
        <taxon>Eukaryota</taxon>
        <taxon>Sar</taxon>
        <taxon>Stramenopiles</taxon>
        <taxon>Ochrophyta</taxon>
        <taxon>Bolidophyceae</taxon>
        <taxon>Parmales</taxon>
        <taxon>Triparmaceae</taxon>
        <taxon>Triparma</taxon>
    </lineage>
</organism>
<protein>
    <submittedName>
        <fullName evidence="1">Uncharacterized protein</fullName>
    </submittedName>
</protein>
<name>A0A9W6ZCT7_9STRA</name>
<proteinExistence type="predicted"/>
<comment type="caution">
    <text evidence="1">The sequence shown here is derived from an EMBL/GenBank/DDBJ whole genome shotgun (WGS) entry which is preliminary data.</text>
</comment>
<dbReference type="EMBL" id="BLQM01000002">
    <property type="protein sequence ID" value="GMH47770.1"/>
    <property type="molecule type" value="Genomic_DNA"/>
</dbReference>
<dbReference type="AlphaFoldDB" id="A0A9W6ZCT7"/>
<dbReference type="Proteomes" id="UP001162640">
    <property type="component" value="Unassembled WGS sequence"/>
</dbReference>
<evidence type="ECO:0000313" key="1">
    <source>
        <dbReference type="EMBL" id="GMH47770.1"/>
    </source>
</evidence>
<gene>
    <name evidence="1" type="ORF">TL16_g00146</name>
</gene>